<dbReference type="OrthoDB" id="9800873at2"/>
<feature type="transmembrane region" description="Helical" evidence="8">
    <location>
        <begin position="106"/>
        <end position="125"/>
    </location>
</feature>
<comment type="subcellular location">
    <subcellularLocation>
        <location evidence="1 8">Cell membrane</location>
        <topology evidence="1 8">Multi-pass membrane protein</topology>
    </subcellularLocation>
</comment>
<reference evidence="9 10" key="1">
    <citation type="submission" date="2018-05" db="EMBL/GenBank/DDBJ databases">
        <title>Rhodobacteraceae gen. nov., sp. nov. isolated from sea water.</title>
        <authorList>
            <person name="Ren Y."/>
        </authorList>
    </citation>
    <scope>NUCLEOTIDE SEQUENCE [LARGE SCALE GENOMIC DNA]</scope>
    <source>
        <strain evidence="9 10">TG-679</strain>
    </source>
</reference>
<protein>
    <recommendedName>
        <fullName evidence="8">Probable membrane transporter protein</fullName>
    </recommendedName>
</protein>
<keyword evidence="6 8" id="KW-1133">Transmembrane helix</keyword>
<proteinExistence type="inferred from homology"/>
<evidence type="ECO:0000256" key="5">
    <source>
        <dbReference type="ARBA" id="ARBA00022692"/>
    </source>
</evidence>
<comment type="similarity">
    <text evidence="2 8">Belongs to the 4-toluene sulfonate uptake permease (TSUP) (TC 2.A.102) family.</text>
</comment>
<name>A0A2V2LG30_9RHOB</name>
<keyword evidence="10" id="KW-1185">Reference proteome</keyword>
<dbReference type="InterPro" id="IPR002781">
    <property type="entry name" value="TM_pro_TauE-like"/>
</dbReference>
<sequence length="258" mass="27225">MEFASLLLPLPILAAVVAVTLVASFVKGAVGFAMPMIMMSGLASVMPPDRALATLIIPTLLANLWQILRGGLPQARAVLRDFWRYIAVVLVCIAVFAQLLTSLPPGVVYLVLGVPIVAFSLVQIVGWKPRIAPGARWAADIGIGLLAGLMGGLSGVWGPPTVLYLLAIDAPKKSAISVQGVVYGAGSVVLLLSHLRSGVLNADSVPLSAAMVLPMVAGLWVGQLVQDRLDQRRFRRAMLFVLVIVGLNLVRRGLADLG</sequence>
<dbReference type="EMBL" id="QGKU01000004">
    <property type="protein sequence ID" value="PWR04425.1"/>
    <property type="molecule type" value="Genomic_DNA"/>
</dbReference>
<dbReference type="Pfam" id="PF01925">
    <property type="entry name" value="TauE"/>
    <property type="match status" value="1"/>
</dbReference>
<dbReference type="Proteomes" id="UP000245680">
    <property type="component" value="Unassembled WGS sequence"/>
</dbReference>
<evidence type="ECO:0000256" key="4">
    <source>
        <dbReference type="ARBA" id="ARBA00022475"/>
    </source>
</evidence>
<dbReference type="AlphaFoldDB" id="A0A2V2LG30"/>
<dbReference type="RefSeq" id="WP_109810020.1">
    <property type="nucleotide sequence ID" value="NZ_QGKU01000004.1"/>
</dbReference>
<evidence type="ECO:0000313" key="9">
    <source>
        <dbReference type="EMBL" id="PWR04425.1"/>
    </source>
</evidence>
<dbReference type="InterPro" id="IPR052017">
    <property type="entry name" value="TSUP"/>
</dbReference>
<feature type="transmembrane region" description="Helical" evidence="8">
    <location>
        <begin position="237"/>
        <end position="254"/>
    </location>
</feature>
<organism evidence="9 10">
    <name type="scientific">Meridianimarinicoccus roseus</name>
    <dbReference type="NCBI Taxonomy" id="2072018"/>
    <lineage>
        <taxon>Bacteria</taxon>
        <taxon>Pseudomonadati</taxon>
        <taxon>Pseudomonadota</taxon>
        <taxon>Alphaproteobacteria</taxon>
        <taxon>Rhodobacterales</taxon>
        <taxon>Paracoccaceae</taxon>
        <taxon>Meridianimarinicoccus</taxon>
    </lineage>
</organism>
<dbReference type="PANTHER" id="PTHR30269">
    <property type="entry name" value="TRANSMEMBRANE PROTEIN YFCA"/>
    <property type="match status" value="1"/>
</dbReference>
<feature type="transmembrane region" description="Helical" evidence="8">
    <location>
        <begin position="205"/>
        <end position="225"/>
    </location>
</feature>
<comment type="caution">
    <text evidence="9">The sequence shown here is derived from an EMBL/GenBank/DDBJ whole genome shotgun (WGS) entry which is preliminary data.</text>
</comment>
<evidence type="ECO:0000256" key="3">
    <source>
        <dbReference type="ARBA" id="ARBA00022448"/>
    </source>
</evidence>
<keyword evidence="5 8" id="KW-0812">Transmembrane</keyword>
<dbReference type="PANTHER" id="PTHR30269:SF32">
    <property type="entry name" value="MEMBRANE TRANSPORTER PROTEIN-RELATED"/>
    <property type="match status" value="1"/>
</dbReference>
<feature type="transmembrane region" description="Helical" evidence="8">
    <location>
        <begin position="52"/>
        <end position="70"/>
    </location>
</feature>
<evidence type="ECO:0000256" key="6">
    <source>
        <dbReference type="ARBA" id="ARBA00022989"/>
    </source>
</evidence>
<evidence type="ECO:0000256" key="8">
    <source>
        <dbReference type="RuleBase" id="RU363041"/>
    </source>
</evidence>
<keyword evidence="4 8" id="KW-1003">Cell membrane</keyword>
<dbReference type="GO" id="GO:0005886">
    <property type="term" value="C:plasma membrane"/>
    <property type="evidence" value="ECO:0007669"/>
    <property type="project" value="UniProtKB-SubCell"/>
</dbReference>
<evidence type="ECO:0000256" key="2">
    <source>
        <dbReference type="ARBA" id="ARBA00009142"/>
    </source>
</evidence>
<evidence type="ECO:0000256" key="7">
    <source>
        <dbReference type="ARBA" id="ARBA00023136"/>
    </source>
</evidence>
<keyword evidence="3" id="KW-0813">Transport</keyword>
<feature type="transmembrane region" description="Helical" evidence="8">
    <location>
        <begin position="82"/>
        <end position="100"/>
    </location>
</feature>
<evidence type="ECO:0000313" key="10">
    <source>
        <dbReference type="Proteomes" id="UP000245680"/>
    </source>
</evidence>
<accession>A0A2V2LG30</accession>
<feature type="transmembrane region" description="Helical" evidence="8">
    <location>
        <begin position="137"/>
        <end position="157"/>
    </location>
</feature>
<gene>
    <name evidence="9" type="ORF">DKT77_01740</name>
</gene>
<keyword evidence="7 8" id="KW-0472">Membrane</keyword>
<evidence type="ECO:0000256" key="1">
    <source>
        <dbReference type="ARBA" id="ARBA00004651"/>
    </source>
</evidence>